<evidence type="ECO:0000313" key="3">
    <source>
        <dbReference type="Proteomes" id="UP000824120"/>
    </source>
</evidence>
<evidence type="ECO:0000313" key="2">
    <source>
        <dbReference type="EMBL" id="KAG5576552.1"/>
    </source>
</evidence>
<proteinExistence type="predicted"/>
<feature type="chain" id="PRO_5039917125" description="Secreted protein" evidence="1">
    <location>
        <begin position="17"/>
        <end position="108"/>
    </location>
</feature>
<organism evidence="2 3">
    <name type="scientific">Solanum commersonii</name>
    <name type="common">Commerson's wild potato</name>
    <name type="synonym">Commerson's nightshade</name>
    <dbReference type="NCBI Taxonomy" id="4109"/>
    <lineage>
        <taxon>Eukaryota</taxon>
        <taxon>Viridiplantae</taxon>
        <taxon>Streptophyta</taxon>
        <taxon>Embryophyta</taxon>
        <taxon>Tracheophyta</taxon>
        <taxon>Spermatophyta</taxon>
        <taxon>Magnoliopsida</taxon>
        <taxon>eudicotyledons</taxon>
        <taxon>Gunneridae</taxon>
        <taxon>Pentapetalae</taxon>
        <taxon>asterids</taxon>
        <taxon>lamiids</taxon>
        <taxon>Solanales</taxon>
        <taxon>Solanaceae</taxon>
        <taxon>Solanoideae</taxon>
        <taxon>Solaneae</taxon>
        <taxon>Solanum</taxon>
    </lineage>
</organism>
<dbReference type="OrthoDB" id="10592429at2759"/>
<keyword evidence="3" id="KW-1185">Reference proteome</keyword>
<comment type="caution">
    <text evidence="2">The sequence shown here is derived from an EMBL/GenBank/DDBJ whole genome shotgun (WGS) entry which is preliminary data.</text>
</comment>
<reference evidence="2 3" key="1">
    <citation type="submission" date="2020-09" db="EMBL/GenBank/DDBJ databases">
        <title>De no assembly of potato wild relative species, Solanum commersonii.</title>
        <authorList>
            <person name="Cho K."/>
        </authorList>
    </citation>
    <scope>NUCLEOTIDE SEQUENCE [LARGE SCALE GENOMIC DNA]</scope>
    <source>
        <strain evidence="2">LZ3.2</strain>
        <tissue evidence="2">Leaf</tissue>
    </source>
</reference>
<protein>
    <recommendedName>
        <fullName evidence="4">Secreted protein</fullName>
    </recommendedName>
</protein>
<sequence length="108" mass="12068">MFLILFIFILIHIRWELLELVASPRLAASPEENLIGAAADVAGGSLDGEETTACLVELLSTKKGSRGSQRLLVLLYCFFAEEEKREKRRRDISLVGLSPAPWIRGERV</sequence>
<gene>
    <name evidence="2" type="ORF">H5410_056686</name>
</gene>
<dbReference type="Proteomes" id="UP000824120">
    <property type="component" value="Chromosome 11"/>
</dbReference>
<keyword evidence="1" id="KW-0732">Signal</keyword>
<accession>A0A9J5WNE8</accession>
<evidence type="ECO:0000256" key="1">
    <source>
        <dbReference type="SAM" id="SignalP"/>
    </source>
</evidence>
<name>A0A9J5WNE8_SOLCO</name>
<dbReference type="EMBL" id="JACXVP010000011">
    <property type="protein sequence ID" value="KAG5576552.1"/>
    <property type="molecule type" value="Genomic_DNA"/>
</dbReference>
<evidence type="ECO:0008006" key="4">
    <source>
        <dbReference type="Google" id="ProtNLM"/>
    </source>
</evidence>
<dbReference type="AlphaFoldDB" id="A0A9J5WNE8"/>
<feature type="signal peptide" evidence="1">
    <location>
        <begin position="1"/>
        <end position="16"/>
    </location>
</feature>